<dbReference type="RefSeq" id="WP_322348106.1">
    <property type="nucleotide sequence ID" value="NZ_CP129968.2"/>
</dbReference>
<dbReference type="PANTHER" id="PTHR45339">
    <property type="entry name" value="HYBRID SIGNAL TRANSDUCTION HISTIDINE KINASE J"/>
    <property type="match status" value="1"/>
</dbReference>
<evidence type="ECO:0000256" key="3">
    <source>
        <dbReference type="PROSITE-ProRule" id="PRU00169"/>
    </source>
</evidence>
<dbReference type="PANTHER" id="PTHR45339:SF1">
    <property type="entry name" value="HYBRID SIGNAL TRANSDUCTION HISTIDINE KINASE J"/>
    <property type="match status" value="1"/>
</dbReference>
<dbReference type="InterPro" id="IPR011006">
    <property type="entry name" value="CheY-like_superfamily"/>
</dbReference>
<dbReference type="KEGG" id="marp:QYS47_30665"/>
<reference evidence="5" key="1">
    <citation type="submission" date="2023-08" db="EMBL/GenBank/DDBJ databases">
        <title>Comparative genomics and taxonomic characterization of three novel marine species of genus Marivirga.</title>
        <authorList>
            <person name="Muhammad N."/>
            <person name="Kim S.-G."/>
        </authorList>
    </citation>
    <scope>NUCLEOTIDE SEQUENCE</scope>
    <source>
        <strain evidence="5">BKB1-2</strain>
    </source>
</reference>
<organism evidence="5">
    <name type="scientific">Marivirga arenosa</name>
    <dbReference type="NCBI Taxonomy" id="3059076"/>
    <lineage>
        <taxon>Bacteria</taxon>
        <taxon>Pseudomonadati</taxon>
        <taxon>Bacteroidota</taxon>
        <taxon>Cytophagia</taxon>
        <taxon>Cytophagales</taxon>
        <taxon>Marivirgaceae</taxon>
        <taxon>Marivirga</taxon>
    </lineage>
</organism>
<keyword evidence="2" id="KW-0902">Two-component regulatory system</keyword>
<evidence type="ECO:0000256" key="1">
    <source>
        <dbReference type="ARBA" id="ARBA00022553"/>
    </source>
</evidence>
<dbReference type="AlphaFoldDB" id="A0AA51ZXG8"/>
<gene>
    <name evidence="5" type="ORF">QYS47_30665</name>
</gene>
<dbReference type="InterPro" id="IPR001789">
    <property type="entry name" value="Sig_transdc_resp-reg_receiver"/>
</dbReference>
<dbReference type="SUPFAM" id="SSF52172">
    <property type="entry name" value="CheY-like"/>
    <property type="match status" value="1"/>
</dbReference>
<name>A0AA51ZXG8_9BACT</name>
<evidence type="ECO:0000256" key="2">
    <source>
        <dbReference type="ARBA" id="ARBA00023012"/>
    </source>
</evidence>
<evidence type="ECO:0000259" key="4">
    <source>
        <dbReference type="PROSITE" id="PS50110"/>
    </source>
</evidence>
<protein>
    <submittedName>
        <fullName evidence="5">Response regulator</fullName>
    </submittedName>
</protein>
<proteinExistence type="predicted"/>
<feature type="modified residue" description="4-aspartylphosphate" evidence="3">
    <location>
        <position position="189"/>
    </location>
</feature>
<dbReference type="Proteomes" id="UP001232019">
    <property type="component" value="Chromosome"/>
</dbReference>
<accession>A0AA51ZXG8</accession>
<keyword evidence="1 3" id="KW-0597">Phosphoprotein</keyword>
<dbReference type="PROSITE" id="PS50110">
    <property type="entry name" value="RESPONSE_REGULATORY"/>
    <property type="match status" value="1"/>
</dbReference>
<sequence length="259" mass="29073">MAKNSSKKNIIKLAIDDRIQNDFYGNQQACEKLIKSGSNIFAEKLINGIIRINVSKYTETGKETTIKVKIFGEDNIQDQESISNSSLSYSNQFLSIKKEFEDISYITITNEGATLIFYIELEKSPKKKSNNQPQNLTGKKVLIAEDNEINAIVFSSFLEEWGCQCNFAINGLEALQMAQEGDYDFILMDIHMPVLNGIQATEKIREFNKTVPVIALTASDLEQDYNGAQLAGISDYLVKPISSQLLKTVILRCMSISEK</sequence>
<dbReference type="Gene3D" id="3.40.50.2300">
    <property type="match status" value="1"/>
</dbReference>
<dbReference type="Pfam" id="PF00072">
    <property type="entry name" value="Response_reg"/>
    <property type="match status" value="1"/>
</dbReference>
<dbReference type="GO" id="GO:0000160">
    <property type="term" value="P:phosphorelay signal transduction system"/>
    <property type="evidence" value="ECO:0007669"/>
    <property type="project" value="UniProtKB-KW"/>
</dbReference>
<feature type="domain" description="Response regulatory" evidence="4">
    <location>
        <begin position="140"/>
        <end position="254"/>
    </location>
</feature>
<dbReference type="CDD" id="cd17546">
    <property type="entry name" value="REC_hyHK_CKI1_RcsC-like"/>
    <property type="match status" value="1"/>
</dbReference>
<dbReference type="SMART" id="SM00448">
    <property type="entry name" value="REC"/>
    <property type="match status" value="1"/>
</dbReference>
<dbReference type="EMBL" id="CP129968">
    <property type="protein sequence ID" value="WNB18585.1"/>
    <property type="molecule type" value="Genomic_DNA"/>
</dbReference>
<evidence type="ECO:0000313" key="5">
    <source>
        <dbReference type="EMBL" id="WNB18585.1"/>
    </source>
</evidence>